<comment type="caution">
    <text evidence="2">The sequence shown here is derived from an EMBL/GenBank/DDBJ whole genome shotgun (WGS) entry which is preliminary data.</text>
</comment>
<reference evidence="2 3" key="1">
    <citation type="submission" date="2017-03" db="EMBL/GenBank/DDBJ databases">
        <title>An alternative strategy for trypanosome survival in the mammalian bloodstream revealed through genome and transcriptome analysis of the ubiquitous bovine parasite Trypanosoma (Megatrypanum) theileri.</title>
        <authorList>
            <person name="Kelly S."/>
            <person name="Ivens A."/>
            <person name="Mott A."/>
            <person name="O'Neill E."/>
            <person name="Emms D."/>
            <person name="Macleod O."/>
            <person name="Voorheis P."/>
            <person name="Matthews J."/>
            <person name="Matthews K."/>
            <person name="Carrington M."/>
        </authorList>
    </citation>
    <scope>NUCLEOTIDE SEQUENCE [LARGE SCALE GENOMIC DNA]</scope>
    <source>
        <strain evidence="2">Edinburgh</strain>
    </source>
</reference>
<dbReference type="GO" id="GO:0005739">
    <property type="term" value="C:mitochondrion"/>
    <property type="evidence" value="ECO:0007669"/>
    <property type="project" value="TreeGrafter"/>
</dbReference>
<proteinExistence type="predicted"/>
<evidence type="ECO:0000256" key="1">
    <source>
        <dbReference type="SAM" id="SignalP"/>
    </source>
</evidence>
<dbReference type="Pfam" id="PF13812">
    <property type="entry name" value="PPR_3"/>
    <property type="match status" value="1"/>
</dbReference>
<dbReference type="PANTHER" id="PTHR47934">
    <property type="entry name" value="PENTATRICOPEPTIDE REPEAT-CONTAINING PROTEIN PET309, MITOCHONDRIAL"/>
    <property type="match status" value="1"/>
</dbReference>
<protein>
    <submittedName>
        <fullName evidence="2">Pentatricopeptidecontaining protein</fullName>
    </submittedName>
</protein>
<dbReference type="InterPro" id="IPR011990">
    <property type="entry name" value="TPR-like_helical_dom_sf"/>
</dbReference>
<dbReference type="GO" id="GO:0006396">
    <property type="term" value="P:RNA processing"/>
    <property type="evidence" value="ECO:0007669"/>
    <property type="project" value="TreeGrafter"/>
</dbReference>
<feature type="signal peptide" evidence="1">
    <location>
        <begin position="1"/>
        <end position="22"/>
    </location>
</feature>
<evidence type="ECO:0000313" key="2">
    <source>
        <dbReference type="EMBL" id="ORC89360.1"/>
    </source>
</evidence>
<dbReference type="STRING" id="67003.A0A1X0NYY0"/>
<dbReference type="RefSeq" id="XP_028883426.1">
    <property type="nucleotide sequence ID" value="XM_029025110.1"/>
</dbReference>
<accession>A0A1X0NYY0</accession>
<dbReference type="GO" id="GO:0007005">
    <property type="term" value="P:mitochondrion organization"/>
    <property type="evidence" value="ECO:0007669"/>
    <property type="project" value="TreeGrafter"/>
</dbReference>
<dbReference type="OrthoDB" id="185373at2759"/>
<name>A0A1X0NYY0_9TRYP</name>
<gene>
    <name evidence="2" type="ORF">TM35_000121350</name>
</gene>
<feature type="chain" id="PRO_5012755333" evidence="1">
    <location>
        <begin position="23"/>
        <end position="618"/>
    </location>
</feature>
<dbReference type="VEuPathDB" id="TriTrypDB:TM35_000121350"/>
<dbReference type="PANTHER" id="PTHR47934:SF6">
    <property type="entry name" value="MITOCHONDRIAL GROUP I INTRON SPLICING FACTOR CCM1-RELATED"/>
    <property type="match status" value="1"/>
</dbReference>
<dbReference type="Proteomes" id="UP000192257">
    <property type="component" value="Unassembled WGS sequence"/>
</dbReference>
<evidence type="ECO:0000313" key="3">
    <source>
        <dbReference type="Proteomes" id="UP000192257"/>
    </source>
</evidence>
<dbReference type="InterPro" id="IPR002885">
    <property type="entry name" value="PPR_rpt"/>
</dbReference>
<dbReference type="GO" id="GO:0003729">
    <property type="term" value="F:mRNA binding"/>
    <property type="evidence" value="ECO:0007669"/>
    <property type="project" value="TreeGrafter"/>
</dbReference>
<organism evidence="2 3">
    <name type="scientific">Trypanosoma theileri</name>
    <dbReference type="NCBI Taxonomy" id="67003"/>
    <lineage>
        <taxon>Eukaryota</taxon>
        <taxon>Discoba</taxon>
        <taxon>Euglenozoa</taxon>
        <taxon>Kinetoplastea</taxon>
        <taxon>Metakinetoplastina</taxon>
        <taxon>Trypanosomatida</taxon>
        <taxon>Trypanosomatidae</taxon>
        <taxon>Trypanosoma</taxon>
    </lineage>
</organism>
<dbReference type="InterPro" id="IPR051114">
    <property type="entry name" value="Mito_RNA_Proc_CCM1"/>
</dbReference>
<keyword evidence="3" id="KW-1185">Reference proteome</keyword>
<keyword evidence="1" id="KW-0732">Signal</keyword>
<dbReference type="GeneID" id="39984890"/>
<dbReference type="EMBL" id="NBCO01000012">
    <property type="protein sequence ID" value="ORC89360.1"/>
    <property type="molecule type" value="Genomic_DNA"/>
</dbReference>
<dbReference type="AlphaFoldDB" id="A0A1X0NYY0"/>
<sequence length="618" mass="69422">MLCRCFLWKSPLVLHVTKPLLSSTVGSVKTSNPSSETFCSNELSPLAYVMDCMENKKFDAVVRFYESSFHPDRMSLIEFARGTGEARDLLLCLMRTFTSLGRMDRVREVFAIGLRDFRSLSRNTLVSSDRGDSVASDTGRSVGCSRSLSLLNTSFFNAYLEVLTQRKNFSTEEVTFILNQMKAAGASPNALTYHYLIELHIRMGVDPIALWSDMRRDPSLQPLPCTVQSLLLYVVPSSPDASFVVDVTREALRHGSSVADKRLLAQLMEQWLRNTNEYPPEYVLWLMLELELRCVLDKASFVQFVQKQHVAELLQRCAKCADAGTAAKVLAMMDRHVMTKTADILSLVVWCLAQALELEKAFDLLELMARKGHLELTDPFKKYTVDCLRHVMDRHFMMALADAVSSAVLLDRVLLHLRRRRERGQTVSVHSLDLLVLSAAKLGEDRRSMTLVSNYITEWGVQPRTNTYNSLLVGLAAQRGASLQRVVYEAMLENGVTPNAFTFRVLIRQAVLADSIDEAMDFLHKVTSHTGLRVEVEMLLPIMERAARAGDADTVNRVSKFALDCDIGIDAAVLSSVMKLLTEAGQDVEVIKGHQPLHEALRSRSKSGRQRVRHDITS</sequence>
<dbReference type="Gene3D" id="1.25.40.10">
    <property type="entry name" value="Tetratricopeptide repeat domain"/>
    <property type="match status" value="1"/>
</dbReference>